<proteinExistence type="predicted"/>
<evidence type="ECO:0000313" key="3">
    <source>
        <dbReference type="Proteomes" id="UP000215914"/>
    </source>
</evidence>
<dbReference type="PANTHER" id="PTHR47481">
    <property type="match status" value="1"/>
</dbReference>
<dbReference type="InParanoid" id="A0A251T836"/>
<protein>
    <recommendedName>
        <fullName evidence="4">Retrotransposon Copia-like N-terminal domain-containing protein</fullName>
    </recommendedName>
</protein>
<dbReference type="PANTHER" id="PTHR47481:SF39">
    <property type="entry name" value="TRANSCRIPTION FACTOR INTERACTOR AND REGULATOR CCHC(ZN) FAMILY"/>
    <property type="match status" value="1"/>
</dbReference>
<evidence type="ECO:0000256" key="1">
    <source>
        <dbReference type="SAM" id="MobiDB-lite"/>
    </source>
</evidence>
<accession>A0A251T836</accession>
<dbReference type="Pfam" id="PF14223">
    <property type="entry name" value="Retrotran_gag_2"/>
    <property type="match status" value="1"/>
</dbReference>
<gene>
    <name evidence="2" type="ORF">HannXRQ_Chr11g0323541</name>
</gene>
<dbReference type="STRING" id="4232.A0A251T836"/>
<dbReference type="OMA" id="WISNDAH"/>
<dbReference type="EMBL" id="CM007900">
    <property type="protein sequence ID" value="OTG06822.1"/>
    <property type="molecule type" value="Genomic_DNA"/>
</dbReference>
<name>A0A251T836_HELAN</name>
<feature type="region of interest" description="Disordered" evidence="1">
    <location>
        <begin position="339"/>
        <end position="382"/>
    </location>
</feature>
<feature type="region of interest" description="Disordered" evidence="1">
    <location>
        <begin position="275"/>
        <end position="317"/>
    </location>
</feature>
<feature type="compositionally biased region" description="Polar residues" evidence="1">
    <location>
        <begin position="340"/>
        <end position="378"/>
    </location>
</feature>
<sequence>MSLIEPFSSTDKTTHNSHKFGFTLTPTNYGYWKAMIQPFLTTNGLFGYVNGTILCPEPLIQPPAATGKETTAAASTPNPSYTAWISNDAHVRMLLMSTISEASFQHVQGTTSRDLWLALERAYAPHTASREFTLKTQLMKIQMKGDETYGAYLARAQEYASALANIGSPMSDKDIVMLVVSGLRDEYNPIKQNLVTRQFTAVFSELPSLLADYEYMIKKSAPEVGPAQAFTTSSSQNPSLPTDTMQALQQLVSKLGLQLQPATTMPSSSLNAVGPAAFYTNRGRGRGNNYNRGRGRGSHQNRSQGSGGFRPNPGQFSWASNQNTVYGTCNRCGIGHLPSQCPNRDPSTFRSRQPSANYADTRSQASSQWLPDTGSSNHVAPDMTNFDFAEPYYGDDNLHVGNGHVYTHYPPHGSK</sequence>
<organism evidence="2 3">
    <name type="scientific">Helianthus annuus</name>
    <name type="common">Common sunflower</name>
    <dbReference type="NCBI Taxonomy" id="4232"/>
    <lineage>
        <taxon>Eukaryota</taxon>
        <taxon>Viridiplantae</taxon>
        <taxon>Streptophyta</taxon>
        <taxon>Embryophyta</taxon>
        <taxon>Tracheophyta</taxon>
        <taxon>Spermatophyta</taxon>
        <taxon>Magnoliopsida</taxon>
        <taxon>eudicotyledons</taxon>
        <taxon>Gunneridae</taxon>
        <taxon>Pentapetalae</taxon>
        <taxon>asterids</taxon>
        <taxon>campanulids</taxon>
        <taxon>Asterales</taxon>
        <taxon>Asteraceae</taxon>
        <taxon>Asteroideae</taxon>
        <taxon>Heliantheae alliance</taxon>
        <taxon>Heliantheae</taxon>
        <taxon>Helianthus</taxon>
    </lineage>
</organism>
<evidence type="ECO:0000313" key="2">
    <source>
        <dbReference type="EMBL" id="OTG06822.1"/>
    </source>
</evidence>
<reference evidence="3" key="1">
    <citation type="journal article" date="2017" name="Nature">
        <title>The sunflower genome provides insights into oil metabolism, flowering and Asterid evolution.</title>
        <authorList>
            <person name="Badouin H."/>
            <person name="Gouzy J."/>
            <person name="Grassa C.J."/>
            <person name="Murat F."/>
            <person name="Staton S.E."/>
            <person name="Cottret L."/>
            <person name="Lelandais-Briere C."/>
            <person name="Owens G.L."/>
            <person name="Carrere S."/>
            <person name="Mayjonade B."/>
            <person name="Legrand L."/>
            <person name="Gill N."/>
            <person name="Kane N.C."/>
            <person name="Bowers J.E."/>
            <person name="Hubner S."/>
            <person name="Bellec A."/>
            <person name="Berard A."/>
            <person name="Berges H."/>
            <person name="Blanchet N."/>
            <person name="Boniface M.C."/>
            <person name="Brunel D."/>
            <person name="Catrice O."/>
            <person name="Chaidir N."/>
            <person name="Claudel C."/>
            <person name="Donnadieu C."/>
            <person name="Faraut T."/>
            <person name="Fievet G."/>
            <person name="Helmstetter N."/>
            <person name="King M."/>
            <person name="Knapp S.J."/>
            <person name="Lai Z."/>
            <person name="Le Paslier M.C."/>
            <person name="Lippi Y."/>
            <person name="Lorenzon L."/>
            <person name="Mandel J.R."/>
            <person name="Marage G."/>
            <person name="Marchand G."/>
            <person name="Marquand E."/>
            <person name="Bret-Mestries E."/>
            <person name="Morien E."/>
            <person name="Nambeesan S."/>
            <person name="Nguyen T."/>
            <person name="Pegot-Espagnet P."/>
            <person name="Pouilly N."/>
            <person name="Raftis F."/>
            <person name="Sallet E."/>
            <person name="Schiex T."/>
            <person name="Thomas J."/>
            <person name="Vandecasteele C."/>
            <person name="Vares D."/>
            <person name="Vear F."/>
            <person name="Vautrin S."/>
            <person name="Crespi M."/>
            <person name="Mangin B."/>
            <person name="Burke J.M."/>
            <person name="Salse J."/>
            <person name="Munos S."/>
            <person name="Vincourt P."/>
            <person name="Rieseberg L.H."/>
            <person name="Langlade N.B."/>
        </authorList>
    </citation>
    <scope>NUCLEOTIDE SEQUENCE [LARGE SCALE GENOMIC DNA]</scope>
    <source>
        <strain evidence="3">cv. SF193</strain>
    </source>
</reference>
<dbReference type="AlphaFoldDB" id="A0A251T836"/>
<dbReference type="Proteomes" id="UP000215914">
    <property type="component" value="Chromosome 11"/>
</dbReference>
<evidence type="ECO:0008006" key="4">
    <source>
        <dbReference type="Google" id="ProtNLM"/>
    </source>
</evidence>
<keyword evidence="3" id="KW-1185">Reference proteome</keyword>